<evidence type="ECO:0000256" key="2">
    <source>
        <dbReference type="SAM" id="SignalP"/>
    </source>
</evidence>
<reference evidence="3 4" key="1">
    <citation type="submission" date="2017-03" db="EMBL/GenBank/DDBJ databases">
        <authorList>
            <person name="Safronova V.I."/>
            <person name="Sazanova A.L."/>
            <person name="Chirak E.R."/>
        </authorList>
    </citation>
    <scope>NUCLEOTIDE SEQUENCE [LARGE SCALE GENOMIC DNA]</scope>
    <source>
        <strain evidence="3 4">Opo-243</strain>
    </source>
</reference>
<gene>
    <name evidence="3" type="ORF">B5V03_34110</name>
</gene>
<organism evidence="3 4">
    <name type="scientific">Bradyrhizobium betae</name>
    <dbReference type="NCBI Taxonomy" id="244734"/>
    <lineage>
        <taxon>Bacteria</taxon>
        <taxon>Pseudomonadati</taxon>
        <taxon>Pseudomonadota</taxon>
        <taxon>Alphaproteobacteria</taxon>
        <taxon>Hyphomicrobiales</taxon>
        <taxon>Nitrobacteraceae</taxon>
        <taxon>Bradyrhizobium</taxon>
    </lineage>
</organism>
<feature type="region of interest" description="Disordered" evidence="1">
    <location>
        <begin position="129"/>
        <end position="158"/>
    </location>
</feature>
<evidence type="ECO:0000313" key="4">
    <source>
        <dbReference type="Proteomes" id="UP000290819"/>
    </source>
</evidence>
<comment type="caution">
    <text evidence="3">The sequence shown here is derived from an EMBL/GenBank/DDBJ whole genome shotgun (WGS) entry which is preliminary data.</text>
</comment>
<keyword evidence="2" id="KW-0732">Signal</keyword>
<feature type="signal peptide" evidence="2">
    <location>
        <begin position="1"/>
        <end position="29"/>
    </location>
</feature>
<dbReference type="Proteomes" id="UP000290819">
    <property type="component" value="Unassembled WGS sequence"/>
</dbReference>
<feature type="chain" id="PRO_5020179700" description="DUF3617 family protein" evidence="2">
    <location>
        <begin position="30"/>
        <end position="158"/>
    </location>
</feature>
<evidence type="ECO:0000313" key="3">
    <source>
        <dbReference type="EMBL" id="RXT36673.1"/>
    </source>
</evidence>
<evidence type="ECO:0000256" key="1">
    <source>
        <dbReference type="SAM" id="MobiDB-lite"/>
    </source>
</evidence>
<feature type="region of interest" description="Disordered" evidence="1">
    <location>
        <begin position="24"/>
        <end position="53"/>
    </location>
</feature>
<name>A0A4Q1UNH5_9BRAD</name>
<accession>A0A4Q1UNH5</accession>
<dbReference type="AlphaFoldDB" id="A0A4Q1UNH5"/>
<dbReference type="EMBL" id="MZXW01000050">
    <property type="protein sequence ID" value="RXT36673.1"/>
    <property type="molecule type" value="Genomic_DNA"/>
</dbReference>
<sequence length="158" mass="17287">MKLNQMQRFVSLSALASLLLSSAGPPARAQEGPKSASGKWRPKDGTYATPGSNFDARCGEYGDTQIDWNDNFISGGEEGCKITKLSDTAPGSIRLDVVCDSADREGHPYKEIILLKKIDEKTIFLRETQDGKFKRPGGSMAYCPDSAQRMYSDSKKKG</sequence>
<evidence type="ECO:0008006" key="5">
    <source>
        <dbReference type="Google" id="ProtNLM"/>
    </source>
</evidence>
<keyword evidence="4" id="KW-1185">Reference proteome</keyword>
<proteinExistence type="predicted"/>
<protein>
    <recommendedName>
        <fullName evidence="5">DUF3617 family protein</fullName>
    </recommendedName>
</protein>